<dbReference type="EMBL" id="BMFD01000001">
    <property type="protein sequence ID" value="GGC25674.1"/>
    <property type="molecule type" value="Genomic_DNA"/>
</dbReference>
<sequence>MSLPYSDSLPIHKLATCFNYKSTTYKFYWFLSIIQILETGKREISKKEIFAGMIANSWYTTNYFNLSFGVQDQFQKAIIEIQKIEKITIQEEKHIIKKNLIESQNRATIKTLNHFNKNVPHHFLSPWISADNKKSVYEFSKNIENKCLYELEKDYIKINPYWEEYLLKNAKILKDFCYWNLALYLQARNPNVPDIPNKLIKSAVRDKLTDQRKHFWNLVFQEKNEIQCIYTGEMLTIDNYDVEHFIPHSFVSHDLIWNLIPADKRFNSSKNNKLPVIKKHFNAFFDLQKEAVKIVFEKNPNNKFLLEYLTIFPELSTVENLSDVFDKSRFEERITPLITIASNNGFQFLP</sequence>
<protein>
    <recommendedName>
        <fullName evidence="1">HNH nuclease domain-containing protein</fullName>
    </recommendedName>
</protein>
<keyword evidence="3" id="KW-1185">Reference proteome</keyword>
<reference evidence="3" key="1">
    <citation type="journal article" date="2019" name="Int. J. Syst. Evol. Microbiol.">
        <title>The Global Catalogue of Microorganisms (GCM) 10K type strain sequencing project: providing services to taxonomists for standard genome sequencing and annotation.</title>
        <authorList>
            <consortium name="The Broad Institute Genomics Platform"/>
            <consortium name="The Broad Institute Genome Sequencing Center for Infectious Disease"/>
            <person name="Wu L."/>
            <person name="Ma J."/>
        </authorList>
    </citation>
    <scope>NUCLEOTIDE SEQUENCE [LARGE SCALE GENOMIC DNA]</scope>
    <source>
        <strain evidence="3">CGMCC 1.12479</strain>
    </source>
</reference>
<dbReference type="Gene3D" id="1.10.30.50">
    <property type="match status" value="1"/>
</dbReference>
<evidence type="ECO:0000313" key="2">
    <source>
        <dbReference type="EMBL" id="GGC25674.1"/>
    </source>
</evidence>
<dbReference type="Proteomes" id="UP000635885">
    <property type="component" value="Unassembled WGS sequence"/>
</dbReference>
<feature type="domain" description="HNH nuclease" evidence="1">
    <location>
        <begin position="228"/>
        <end position="275"/>
    </location>
</feature>
<dbReference type="CDD" id="cd00085">
    <property type="entry name" value="HNHc"/>
    <property type="match status" value="1"/>
</dbReference>
<evidence type="ECO:0000259" key="1">
    <source>
        <dbReference type="Pfam" id="PF13395"/>
    </source>
</evidence>
<dbReference type="InterPro" id="IPR003615">
    <property type="entry name" value="HNH_nuc"/>
</dbReference>
<accession>A0ABQ1LMY6</accession>
<evidence type="ECO:0000313" key="3">
    <source>
        <dbReference type="Proteomes" id="UP000635885"/>
    </source>
</evidence>
<organism evidence="2 3">
    <name type="scientific">Belliella aquatica</name>
    <dbReference type="NCBI Taxonomy" id="1323734"/>
    <lineage>
        <taxon>Bacteria</taxon>
        <taxon>Pseudomonadati</taxon>
        <taxon>Bacteroidota</taxon>
        <taxon>Cytophagia</taxon>
        <taxon>Cytophagales</taxon>
        <taxon>Cyclobacteriaceae</taxon>
        <taxon>Belliella</taxon>
    </lineage>
</organism>
<gene>
    <name evidence="2" type="ORF">GCM10010993_00940</name>
</gene>
<dbReference type="RefSeq" id="WP_188438502.1">
    <property type="nucleotide sequence ID" value="NZ_BMFD01000001.1"/>
</dbReference>
<proteinExistence type="predicted"/>
<name>A0ABQ1LMY6_9BACT</name>
<comment type="caution">
    <text evidence="2">The sequence shown here is derived from an EMBL/GenBank/DDBJ whole genome shotgun (WGS) entry which is preliminary data.</text>
</comment>
<dbReference type="Pfam" id="PF13395">
    <property type="entry name" value="HNH_4"/>
    <property type="match status" value="1"/>
</dbReference>